<dbReference type="STRING" id="6185.A0A094ZN71"/>
<name>A0A094ZN71_SCHHA</name>
<evidence type="ECO:0000313" key="1">
    <source>
        <dbReference type="EMBL" id="KGB36130.1"/>
    </source>
</evidence>
<accession>A0A094ZN71</accession>
<organism evidence="1">
    <name type="scientific">Schistosoma haematobium</name>
    <name type="common">Blood fluke</name>
    <dbReference type="NCBI Taxonomy" id="6185"/>
    <lineage>
        <taxon>Eukaryota</taxon>
        <taxon>Metazoa</taxon>
        <taxon>Spiralia</taxon>
        <taxon>Lophotrochozoa</taxon>
        <taxon>Platyhelminthes</taxon>
        <taxon>Trematoda</taxon>
        <taxon>Digenea</taxon>
        <taxon>Strigeidida</taxon>
        <taxon>Schistosomatoidea</taxon>
        <taxon>Schistosomatidae</taxon>
        <taxon>Schistosoma</taxon>
    </lineage>
</organism>
<dbReference type="EMBL" id="KL250747">
    <property type="protein sequence ID" value="KGB36130.1"/>
    <property type="molecule type" value="Genomic_DNA"/>
</dbReference>
<reference evidence="1" key="1">
    <citation type="journal article" date="2012" name="Nat. Genet.">
        <title>Whole-genome sequence of Schistosoma haematobium.</title>
        <authorList>
            <person name="Young N.D."/>
            <person name="Jex A.R."/>
            <person name="Li B."/>
            <person name="Liu S."/>
            <person name="Yang L."/>
            <person name="Xiong Z."/>
            <person name="Li Y."/>
            <person name="Cantacessi C."/>
            <person name="Hall R.S."/>
            <person name="Xu X."/>
            <person name="Chen F."/>
            <person name="Wu X."/>
            <person name="Zerlotini A."/>
            <person name="Oliveira G."/>
            <person name="Hofmann A."/>
            <person name="Zhang G."/>
            <person name="Fang X."/>
            <person name="Kang Y."/>
            <person name="Campbell B.E."/>
            <person name="Loukas A."/>
            <person name="Ranganathan S."/>
            <person name="Rollinson D."/>
            <person name="Rinaldi G."/>
            <person name="Brindley P.J."/>
            <person name="Yang H."/>
            <person name="Wang J."/>
            <person name="Wang J."/>
            <person name="Gasser R.B."/>
        </authorList>
    </citation>
    <scope>NUCLEOTIDE SEQUENCE [LARGE SCALE GENOMIC DNA]</scope>
</reference>
<sequence length="72" mass="8255">MHKNSPCSQTFVRFIHFDLHSKSLLFNNFPVGLKTDAFLIKGSTARFPIRGIQLLNPKMFDNLVQIGEVCFQ</sequence>
<protein>
    <submittedName>
        <fullName evidence="1">Uncharacterized protein</fullName>
    </submittedName>
</protein>
<dbReference type="AlphaFoldDB" id="A0A094ZN71"/>
<proteinExistence type="predicted"/>
<gene>
    <name evidence="1" type="ORF">MS3_04416</name>
</gene>